<dbReference type="Proteomes" id="UP000663844">
    <property type="component" value="Unassembled WGS sequence"/>
</dbReference>
<evidence type="ECO:0000313" key="4">
    <source>
        <dbReference type="Proteomes" id="UP000663844"/>
    </source>
</evidence>
<protein>
    <submittedName>
        <fullName evidence="2">Uncharacterized protein</fullName>
    </submittedName>
</protein>
<dbReference type="InterPro" id="IPR033616">
    <property type="entry name" value="BLTP1"/>
</dbReference>
<dbReference type="GO" id="GO:0048488">
    <property type="term" value="P:synaptic vesicle endocytosis"/>
    <property type="evidence" value="ECO:0007669"/>
    <property type="project" value="TreeGrafter"/>
</dbReference>
<dbReference type="EMBL" id="CAJNOE010000926">
    <property type="protein sequence ID" value="CAF1359834.1"/>
    <property type="molecule type" value="Genomic_DNA"/>
</dbReference>
<dbReference type="Proteomes" id="UP000663860">
    <property type="component" value="Unassembled WGS sequence"/>
</dbReference>
<feature type="non-terminal residue" evidence="2">
    <location>
        <position position="1"/>
    </location>
</feature>
<name>A0A818ZEJ0_9BILA</name>
<sequence>RNETDQHVSTGCLQLSGSVIRGHAMLSHEGLPPEREILEYVWQIEIILGKISARLTTIQKKFYLQIMEDEYTLGRSPYIDKAKWIEKLKYDIAFIRLCMCNMHASLCNESLTLKVGTIQIRQLFHLYNGSWLEAGSISVPELRINAKFESTNSNTLLYACLGGSTNEQSSFGRSLFHPDLYVLHSHFIFEHKYNWTNYKHVNHLRRRSDDYLTSSQHLSLTSASQTSLTSTLNNNTNNIMESSSISSLTMMQQQSSTLSSPMYSDLNLFLISIDSLITLEEILQRQQTRNSLTFLPQKGTSSDMEYNTVPQPSLPSSSWISLRNQMEMSIPKSTLLCTIYIRYLSHYRSSTWSNIATFPPNTQQDQNEHRPILDFNCVSQVICYSIISTTTISPTTTSNCRPCLSIAQTMSPSNTSNIIATEREVCLQFIGAFNFLLTPLMLECLTTYIEKWKTYDIHPISILDIPKISVCLLPAALVEDNLQLTELCTPVDIFTMSLFALSSGVFKIQSITGQLRRFENDFSSVEHVNIHADGMRHVEPTINVNNTNGYKRLSIGHAESDFEDNTSGIRFNDNNHDNETTYYTDIIREYAGVEIYLFHH</sequence>
<dbReference type="PANTHER" id="PTHR31640">
    <property type="entry name" value="TRANSMEMBRANE PROTEIN KIAA1109"/>
    <property type="match status" value="1"/>
</dbReference>
<dbReference type="EMBL" id="CAJOBB010001488">
    <property type="protein sequence ID" value="CAF3864402.1"/>
    <property type="molecule type" value="Genomic_DNA"/>
</dbReference>
<organism evidence="2 4">
    <name type="scientific">Adineta steineri</name>
    <dbReference type="NCBI Taxonomy" id="433720"/>
    <lineage>
        <taxon>Eukaryota</taxon>
        <taxon>Metazoa</taxon>
        <taxon>Spiralia</taxon>
        <taxon>Gnathifera</taxon>
        <taxon>Rotifera</taxon>
        <taxon>Eurotatoria</taxon>
        <taxon>Bdelloidea</taxon>
        <taxon>Adinetida</taxon>
        <taxon>Adinetidae</taxon>
        <taxon>Adineta</taxon>
    </lineage>
</organism>
<evidence type="ECO:0000313" key="1">
    <source>
        <dbReference type="EMBL" id="CAF1359834.1"/>
    </source>
</evidence>
<comment type="caution">
    <text evidence="2">The sequence shown here is derived from an EMBL/GenBank/DDBJ whole genome shotgun (WGS) entry which is preliminary data.</text>
</comment>
<dbReference type="Proteomes" id="UP000663868">
    <property type="component" value="Unassembled WGS sequence"/>
</dbReference>
<reference evidence="2" key="1">
    <citation type="submission" date="2021-02" db="EMBL/GenBank/DDBJ databases">
        <authorList>
            <person name="Nowell W R."/>
        </authorList>
    </citation>
    <scope>NUCLEOTIDE SEQUENCE</scope>
</reference>
<evidence type="ECO:0000313" key="3">
    <source>
        <dbReference type="EMBL" id="CAF3864402.1"/>
    </source>
</evidence>
<proteinExistence type="predicted"/>
<dbReference type="PANTHER" id="PTHR31640:SF1">
    <property type="entry name" value="BRIDGE-LIKE LIPID TRANSFER PROTEIN FAMILY MEMBER 1"/>
    <property type="match status" value="1"/>
</dbReference>
<accession>A0A818ZEJ0</accession>
<evidence type="ECO:0000313" key="2">
    <source>
        <dbReference type="EMBL" id="CAF3766185.1"/>
    </source>
</evidence>
<dbReference type="EMBL" id="CAJOAZ010001112">
    <property type="protein sequence ID" value="CAF3766185.1"/>
    <property type="molecule type" value="Genomic_DNA"/>
</dbReference>
<dbReference type="GO" id="GO:0098793">
    <property type="term" value="C:presynapse"/>
    <property type="evidence" value="ECO:0007669"/>
    <property type="project" value="GOC"/>
</dbReference>
<dbReference type="AlphaFoldDB" id="A0A818ZEJ0"/>
<gene>
    <name evidence="1" type="ORF">IZO911_LOCUS37253</name>
    <name evidence="3" type="ORF">KXQ929_LOCUS20841</name>
    <name evidence="2" type="ORF">OXD698_LOCUS16316</name>
</gene>